<feature type="active site" description="For OMPdecase activity" evidence="7">
    <location>
        <position position="68"/>
    </location>
</feature>
<keyword evidence="11" id="KW-1185">Reference proteome</keyword>
<dbReference type="KEGG" id="mcg:GL4_0444"/>
<feature type="binding site" evidence="6 8">
    <location>
        <position position="17"/>
    </location>
    <ligand>
        <name>substrate</name>
    </ligand>
</feature>
<dbReference type="Pfam" id="PF00215">
    <property type="entry name" value="OMPdecase"/>
    <property type="match status" value="1"/>
</dbReference>
<dbReference type="RefSeq" id="WP_045364048.1">
    <property type="nucleotide sequence ID" value="NZ_AP014648.1"/>
</dbReference>
<feature type="active site" description="For OMPdecase activity" evidence="7">
    <location>
        <position position="66"/>
    </location>
</feature>
<evidence type="ECO:0000256" key="2">
    <source>
        <dbReference type="ARBA" id="ARBA00004861"/>
    </source>
</evidence>
<sequence length="235" mass="24578">MATEHLAPKDRIVLALDVADLDEARRLVDALGDSVGVFKIGLELIYRGGLGFAEELAGEGRNVFLDAKLLDIEATVERATAAIAKTGAKFLTVHATDRKTLNAAVRGRGDSAMKLLGVTVLTNLDRADLGEQGIDMPPLALVQERARLAQDAGFDGIVASGKEAAALHERLRDFLIVTPGIRPAGADANDQARIVTPSDAIAAGANYLVIGRPITRAKDPRAAAEAIAAEIAAAS</sequence>
<organism evidence="10 11">
    <name type="scientific">Methyloceanibacter caenitepidi</name>
    <dbReference type="NCBI Taxonomy" id="1384459"/>
    <lineage>
        <taxon>Bacteria</taxon>
        <taxon>Pseudomonadati</taxon>
        <taxon>Pseudomonadota</taxon>
        <taxon>Alphaproteobacteria</taxon>
        <taxon>Hyphomicrobiales</taxon>
        <taxon>Hyphomicrobiaceae</taxon>
        <taxon>Methyloceanibacter</taxon>
    </lineage>
</organism>
<reference evidence="10 11" key="1">
    <citation type="submission" date="2014-09" db="EMBL/GenBank/DDBJ databases">
        <title>Genome sequencing of Methyloceanibacter caenitepidi Gela4.</title>
        <authorList>
            <person name="Takeuchi M."/>
            <person name="Susumu S."/>
            <person name="Kamagata Y."/>
            <person name="Oshima K."/>
            <person name="Hattori M."/>
            <person name="Iwasaki W."/>
        </authorList>
    </citation>
    <scope>NUCLEOTIDE SEQUENCE [LARGE SCALE GENOMIC DNA]</scope>
    <source>
        <strain evidence="10 11">Gela4</strain>
    </source>
</reference>
<keyword evidence="5 6" id="KW-0456">Lyase</keyword>
<dbReference type="AlphaFoldDB" id="A0A0A8JZT5"/>
<evidence type="ECO:0000259" key="9">
    <source>
        <dbReference type="SMART" id="SM00934"/>
    </source>
</evidence>
<feature type="binding site" evidence="6 8">
    <location>
        <position position="211"/>
    </location>
    <ligand>
        <name>substrate</name>
    </ligand>
</feature>
<dbReference type="InterPro" id="IPR014732">
    <property type="entry name" value="OMPdecase"/>
</dbReference>
<dbReference type="EMBL" id="AP014648">
    <property type="protein sequence ID" value="BAQ15911.1"/>
    <property type="molecule type" value="Genomic_DNA"/>
</dbReference>
<dbReference type="PANTHER" id="PTHR32119">
    <property type="entry name" value="OROTIDINE 5'-PHOSPHATE DECARBOXYLASE"/>
    <property type="match status" value="1"/>
</dbReference>
<dbReference type="CDD" id="cd04725">
    <property type="entry name" value="OMP_decarboxylase_like"/>
    <property type="match status" value="1"/>
</dbReference>
<dbReference type="PANTHER" id="PTHR32119:SF2">
    <property type="entry name" value="OROTIDINE 5'-PHOSPHATE DECARBOXYLASE"/>
    <property type="match status" value="1"/>
</dbReference>
<dbReference type="STRING" id="1384459.GL4_0444"/>
<dbReference type="NCBIfam" id="NF001273">
    <property type="entry name" value="PRK00230.1"/>
    <property type="match status" value="1"/>
</dbReference>
<evidence type="ECO:0000256" key="8">
    <source>
        <dbReference type="PIRSR" id="PIRSR614732-2"/>
    </source>
</evidence>
<keyword evidence="3 6" id="KW-0210">Decarboxylase</keyword>
<feature type="binding site" evidence="6 8">
    <location>
        <position position="212"/>
    </location>
    <ligand>
        <name>substrate</name>
    </ligand>
</feature>
<name>A0A0A8JZT5_9HYPH</name>
<accession>A0A0A8JZT5</accession>
<dbReference type="InterPro" id="IPR011060">
    <property type="entry name" value="RibuloseP-bd_barrel"/>
</dbReference>
<evidence type="ECO:0000313" key="10">
    <source>
        <dbReference type="EMBL" id="BAQ15911.1"/>
    </source>
</evidence>
<evidence type="ECO:0000256" key="6">
    <source>
        <dbReference type="HAMAP-Rule" id="MF_01200"/>
    </source>
</evidence>
<dbReference type="SUPFAM" id="SSF51366">
    <property type="entry name" value="Ribulose-phoshate binding barrel"/>
    <property type="match status" value="1"/>
</dbReference>
<feature type="binding site" evidence="6 8">
    <location>
        <position position="182"/>
    </location>
    <ligand>
        <name>substrate</name>
    </ligand>
</feature>
<comment type="subunit">
    <text evidence="6">Homodimer.</text>
</comment>
<comment type="catalytic activity">
    <reaction evidence="6">
        <text>orotidine 5'-phosphate + H(+) = UMP + CO2</text>
        <dbReference type="Rhea" id="RHEA:11596"/>
        <dbReference type="ChEBI" id="CHEBI:15378"/>
        <dbReference type="ChEBI" id="CHEBI:16526"/>
        <dbReference type="ChEBI" id="CHEBI:57538"/>
        <dbReference type="ChEBI" id="CHEBI:57865"/>
        <dbReference type="EC" id="4.1.1.23"/>
    </reaction>
</comment>
<evidence type="ECO:0000313" key="11">
    <source>
        <dbReference type="Proteomes" id="UP000031643"/>
    </source>
</evidence>
<dbReference type="InterPro" id="IPR013785">
    <property type="entry name" value="Aldolase_TIM"/>
</dbReference>
<dbReference type="InterPro" id="IPR047596">
    <property type="entry name" value="OMPdecase_bac"/>
</dbReference>
<dbReference type="Proteomes" id="UP000031643">
    <property type="component" value="Chromosome"/>
</dbReference>
<feature type="domain" description="Orotidine 5'-phosphate decarboxylase" evidence="9">
    <location>
        <begin position="11"/>
        <end position="227"/>
    </location>
</feature>
<evidence type="ECO:0000256" key="4">
    <source>
        <dbReference type="ARBA" id="ARBA00022975"/>
    </source>
</evidence>
<comment type="pathway">
    <text evidence="2 6">Pyrimidine metabolism; UMP biosynthesis via de novo pathway; UMP from orotate: step 2/2.</text>
</comment>
<feature type="binding site" evidence="6 8">
    <location>
        <position position="191"/>
    </location>
    <ligand>
        <name>substrate</name>
    </ligand>
</feature>
<proteinExistence type="inferred from homology"/>
<dbReference type="GO" id="GO:0006207">
    <property type="term" value="P:'de novo' pyrimidine nucleobase biosynthetic process"/>
    <property type="evidence" value="ECO:0007669"/>
    <property type="project" value="InterPro"/>
</dbReference>
<dbReference type="Gene3D" id="3.20.20.70">
    <property type="entry name" value="Aldolase class I"/>
    <property type="match status" value="1"/>
</dbReference>
<dbReference type="GO" id="GO:0005829">
    <property type="term" value="C:cytosol"/>
    <property type="evidence" value="ECO:0007669"/>
    <property type="project" value="TreeGrafter"/>
</dbReference>
<protein>
    <recommendedName>
        <fullName evidence="6">Orotidine 5'-phosphate decarboxylase</fullName>
        <ecNumber evidence="6">4.1.1.23</ecNumber>
    </recommendedName>
    <alternativeName>
        <fullName evidence="6">OMP decarboxylase</fullName>
        <shortName evidence="6">OMPDCase</shortName>
        <shortName evidence="6">OMPdecase</shortName>
    </alternativeName>
</protein>
<evidence type="ECO:0000256" key="1">
    <source>
        <dbReference type="ARBA" id="ARBA00002356"/>
    </source>
</evidence>
<comment type="similarity">
    <text evidence="6">Belongs to the OMP decarboxylase family. Type 1 subfamily.</text>
</comment>
<dbReference type="EC" id="4.1.1.23" evidence="6"/>
<evidence type="ECO:0000256" key="7">
    <source>
        <dbReference type="PIRSR" id="PIRSR614732-1"/>
    </source>
</evidence>
<feature type="active site" description="For OMPdecase activity" evidence="7">
    <location>
        <position position="71"/>
    </location>
</feature>
<dbReference type="GO" id="GO:0004590">
    <property type="term" value="F:orotidine-5'-phosphate decarboxylase activity"/>
    <property type="evidence" value="ECO:0007669"/>
    <property type="project" value="UniProtKB-UniRule"/>
</dbReference>
<keyword evidence="4 6" id="KW-0665">Pyrimidine biosynthesis</keyword>
<feature type="binding site" evidence="6 8">
    <location>
        <position position="122"/>
    </location>
    <ligand>
        <name>substrate</name>
    </ligand>
</feature>
<comment type="function">
    <text evidence="1 6">Catalyzes the decarboxylation of orotidine 5'-monophosphate (OMP) to uridine 5'-monophosphate (UMP).</text>
</comment>
<evidence type="ECO:0000256" key="3">
    <source>
        <dbReference type="ARBA" id="ARBA00022793"/>
    </source>
</evidence>
<gene>
    <name evidence="6" type="primary">pyrF</name>
    <name evidence="10" type="ORF">GL4_0444</name>
</gene>
<evidence type="ECO:0000256" key="5">
    <source>
        <dbReference type="ARBA" id="ARBA00023239"/>
    </source>
</evidence>
<dbReference type="HOGENOM" id="CLU_067069_1_0_5"/>
<dbReference type="SMART" id="SM00934">
    <property type="entry name" value="OMPdecase"/>
    <property type="match status" value="1"/>
</dbReference>
<dbReference type="OrthoDB" id="9806203at2"/>
<feature type="binding site" evidence="6">
    <location>
        <begin position="66"/>
        <end position="75"/>
    </location>
    <ligand>
        <name>substrate</name>
    </ligand>
</feature>
<dbReference type="InterPro" id="IPR001754">
    <property type="entry name" value="OMPdeCOase_dom"/>
</dbReference>
<dbReference type="NCBIfam" id="TIGR01740">
    <property type="entry name" value="pyrF"/>
    <property type="match status" value="1"/>
</dbReference>
<dbReference type="GO" id="GO:0044205">
    <property type="term" value="P:'de novo' UMP biosynthetic process"/>
    <property type="evidence" value="ECO:0007669"/>
    <property type="project" value="UniProtKB-UniRule"/>
</dbReference>
<dbReference type="UniPathway" id="UPA00070">
    <property type="reaction ID" value="UER00120"/>
</dbReference>
<dbReference type="HAMAP" id="MF_01200_B">
    <property type="entry name" value="OMPdecase_type1_B"/>
    <property type="match status" value="1"/>
</dbReference>
<feature type="active site" description="Proton donor" evidence="6">
    <location>
        <position position="68"/>
    </location>
</feature>
<feature type="binding site" evidence="6 8">
    <location>
        <position position="39"/>
    </location>
    <ligand>
        <name>substrate</name>
    </ligand>
</feature>